<evidence type="ECO:0000313" key="2">
    <source>
        <dbReference type="Proteomes" id="UP001497392"/>
    </source>
</evidence>
<protein>
    <submittedName>
        <fullName evidence="1">G12308 protein</fullName>
    </submittedName>
</protein>
<dbReference type="InterPro" id="IPR011990">
    <property type="entry name" value="TPR-like_helical_dom_sf"/>
</dbReference>
<dbReference type="PANTHER" id="PTHR21581:SF6">
    <property type="entry name" value="TRAFFICKING PROTEIN PARTICLE COMPLEX SUBUNIT 12"/>
    <property type="match status" value="1"/>
</dbReference>
<gene>
    <name evidence="1" type="primary">g12308</name>
    <name evidence="1" type="ORF">VP750_LOCUS10965</name>
</gene>
<comment type="caution">
    <text evidence="1">The sequence shown here is derived from an EMBL/GenBank/DDBJ whole genome shotgun (WGS) entry which is preliminary data.</text>
</comment>
<reference evidence="1 2" key="1">
    <citation type="submission" date="2024-06" db="EMBL/GenBank/DDBJ databases">
        <authorList>
            <person name="Kraege A."/>
            <person name="Thomma B."/>
        </authorList>
    </citation>
    <scope>NUCLEOTIDE SEQUENCE [LARGE SCALE GENOMIC DNA]</scope>
</reference>
<proteinExistence type="predicted"/>
<organism evidence="1 2">
    <name type="scientific">Coccomyxa viridis</name>
    <dbReference type="NCBI Taxonomy" id="1274662"/>
    <lineage>
        <taxon>Eukaryota</taxon>
        <taxon>Viridiplantae</taxon>
        <taxon>Chlorophyta</taxon>
        <taxon>core chlorophytes</taxon>
        <taxon>Trebouxiophyceae</taxon>
        <taxon>Trebouxiophyceae incertae sedis</taxon>
        <taxon>Coccomyxaceae</taxon>
        <taxon>Coccomyxa</taxon>
    </lineage>
</organism>
<sequence length="353" mass="38806">MQRPRSSIDAPDGTQGLQRLATQGCWKAVLERTKGYKVASEDDRLTLAAWHLFALAKLRMYREAESAFNGLGDLDAPHYVKQSPEGPVSRVPFVLLSLKAQLPLLMNRPKEGVQALHDLLHYCQSKAGLQPTSFDSAAAEQGASDHVESPATALWSRRQEAVVGVLVNHHLRCREHVVAMKWLAWLLRRRRKDARLVSQMGYIQLMVGDTAAAALSFRQVAALLADNSAQPDQAQRHLMRRNQGLLKFVEQDYKGALQEFEAILKESPGDAVACNNAAICQLYACNLKGGLQQLEHSLAGHPETLLRETVLLNLTSMYNLSSSAASTEAKKKLGAWAASFASDDVNLACIQAS</sequence>
<evidence type="ECO:0000313" key="1">
    <source>
        <dbReference type="EMBL" id="CAL5229059.1"/>
    </source>
</evidence>
<name>A0ABP1GEP3_9CHLO</name>
<dbReference type="Proteomes" id="UP001497392">
    <property type="component" value="Unassembled WGS sequence"/>
</dbReference>
<keyword evidence="2" id="KW-1185">Reference proteome</keyword>
<accession>A0ABP1GEP3</accession>
<dbReference type="EMBL" id="CAXHTA020000019">
    <property type="protein sequence ID" value="CAL5229059.1"/>
    <property type="molecule type" value="Genomic_DNA"/>
</dbReference>
<dbReference type="Gene3D" id="1.25.40.10">
    <property type="entry name" value="Tetratricopeptide repeat domain"/>
    <property type="match status" value="1"/>
</dbReference>
<dbReference type="SUPFAM" id="SSF48452">
    <property type="entry name" value="TPR-like"/>
    <property type="match status" value="2"/>
</dbReference>
<dbReference type="PANTHER" id="PTHR21581">
    <property type="entry name" value="D-ALANYL-D-ALANINE CARBOXYPEPTIDASE"/>
    <property type="match status" value="1"/>
</dbReference>